<name>A0A0K2UWB7_LEPSM</name>
<organism evidence="1">
    <name type="scientific">Lepeophtheirus salmonis</name>
    <name type="common">Salmon louse</name>
    <name type="synonym">Caligus salmonis</name>
    <dbReference type="NCBI Taxonomy" id="72036"/>
    <lineage>
        <taxon>Eukaryota</taxon>
        <taxon>Metazoa</taxon>
        <taxon>Ecdysozoa</taxon>
        <taxon>Arthropoda</taxon>
        <taxon>Crustacea</taxon>
        <taxon>Multicrustacea</taxon>
        <taxon>Hexanauplia</taxon>
        <taxon>Copepoda</taxon>
        <taxon>Siphonostomatoida</taxon>
        <taxon>Caligidae</taxon>
        <taxon>Lepeophtheirus</taxon>
    </lineage>
</organism>
<accession>A0A0K2UWB7</accession>
<dbReference type="AlphaFoldDB" id="A0A0K2UWB7"/>
<sequence length="72" mass="8259">MKLQTLNSDPLLQGLVFSLDSYFFDHLNNLEDITKADNKTITSVAVNIFRNILGSYFRGERLKVFITDRTSC</sequence>
<evidence type="ECO:0000313" key="1">
    <source>
        <dbReference type="EMBL" id="CDW42192.1"/>
    </source>
</evidence>
<reference evidence="1" key="1">
    <citation type="submission" date="2014-05" db="EMBL/GenBank/DDBJ databases">
        <authorList>
            <person name="Chronopoulou M."/>
        </authorList>
    </citation>
    <scope>NUCLEOTIDE SEQUENCE</scope>
    <source>
        <tissue evidence="1">Whole organism</tissue>
    </source>
</reference>
<proteinExistence type="predicted"/>
<protein>
    <submittedName>
        <fullName evidence="1">Uncharacterized protein</fullName>
    </submittedName>
</protein>
<dbReference type="EMBL" id="HACA01024831">
    <property type="protein sequence ID" value="CDW42192.1"/>
    <property type="molecule type" value="Transcribed_RNA"/>
</dbReference>